<name>A0A2N8HGC6_9BACT</name>
<evidence type="ECO:0000313" key="1">
    <source>
        <dbReference type="EMBL" id="PNC19815.1"/>
    </source>
</evidence>
<accession>A0A2N8HGC6</accession>
<gene>
    <name evidence="1" type="ORF">CXU22_02040</name>
</gene>
<dbReference type="EMBL" id="PJKA01000003">
    <property type="protein sequence ID" value="PNC19815.1"/>
    <property type="molecule type" value="Genomic_DNA"/>
</dbReference>
<reference evidence="1 2" key="1">
    <citation type="journal article" date="2017" name="BMC Genomics">
        <title>Genome sequencing of 39 Akkermansia muciniphila isolates reveals its population structure, genomic and functional diverisity, and global distribution in mammalian gut microbiotas.</title>
        <authorList>
            <person name="Guo X."/>
            <person name="Li S."/>
            <person name="Zhang J."/>
            <person name="Wu F."/>
            <person name="Li X."/>
            <person name="Wu D."/>
            <person name="Zhang M."/>
            <person name="Ou Z."/>
            <person name="Jie Z."/>
            <person name="Yan Q."/>
            <person name="Li P."/>
            <person name="Yi J."/>
            <person name="Peng Y."/>
        </authorList>
    </citation>
    <scope>NUCLEOTIDE SEQUENCE [LARGE SCALE GENOMIC DNA]</scope>
    <source>
        <strain evidence="1 2">GP24</strain>
    </source>
</reference>
<dbReference type="Proteomes" id="UP000236000">
    <property type="component" value="Unassembled WGS sequence"/>
</dbReference>
<evidence type="ECO:0000313" key="2">
    <source>
        <dbReference type="Proteomes" id="UP000236000"/>
    </source>
</evidence>
<dbReference type="AlphaFoldDB" id="A0A2N8HGC6"/>
<proteinExistence type="predicted"/>
<organism evidence="1 2">
    <name type="scientific">Akkermansia muciniphila</name>
    <dbReference type="NCBI Taxonomy" id="239935"/>
    <lineage>
        <taxon>Bacteria</taxon>
        <taxon>Pseudomonadati</taxon>
        <taxon>Verrucomicrobiota</taxon>
        <taxon>Verrucomicrobiia</taxon>
        <taxon>Verrucomicrobiales</taxon>
        <taxon>Akkermansiaceae</taxon>
        <taxon>Akkermansia</taxon>
    </lineage>
</organism>
<comment type="caution">
    <text evidence="1">The sequence shown here is derived from an EMBL/GenBank/DDBJ whole genome shotgun (WGS) entry which is preliminary data.</text>
</comment>
<sequence length="70" mass="8466">MHDKKQRIANPDKRQALHATLKSFVKQYFANWPHLRIKDCLSFWYKCAFLLTNLGSEKHVDFEFAIRNLW</sequence>
<protein>
    <submittedName>
        <fullName evidence="1">Uncharacterized protein</fullName>
    </submittedName>
</protein>